<evidence type="ECO:0000256" key="10">
    <source>
        <dbReference type="ARBA" id="ARBA00023237"/>
    </source>
</evidence>
<evidence type="ECO:0000259" key="14">
    <source>
        <dbReference type="Pfam" id="PF00593"/>
    </source>
</evidence>
<dbReference type="SUPFAM" id="SSF56935">
    <property type="entry name" value="Porins"/>
    <property type="match status" value="1"/>
</dbReference>
<dbReference type="GO" id="GO:0015344">
    <property type="term" value="F:siderophore uptake transmembrane transporter activity"/>
    <property type="evidence" value="ECO:0007669"/>
    <property type="project" value="TreeGrafter"/>
</dbReference>
<sequence>MNSTDTSSNCHTALLVRTAFSMALLGCFGSLAHAAADDLTELSLEDLMKVVVVSASKFSQSSSQAPSAVQVISSEEIRQYGWRTLAEALNSLPGMYASSDRAYGFLGARGFKIPGDYNMRFLLLLNGQPMNDNVYGQPNLGHEFQLNMGLIDRIEYVPGPGSSIYGSNAMFGVINVITASADKLAGVKLGARVQGDGWRELNLLSAHKAQGGGPNLVFGLSRANKSGHDLRYPDAIGLVTADGSPSIDGMTHNLDQMMVTRSFLEVRQDAWAIFAWAARRDVQPSSPLFGSNFNDARLRLVDSSYGLSSSYQALLSDQHTMNFRLAYQRMTYSSDVPTTDEAGIASVSRDQALGNWLSGEARWLYSGWDKHKIIAGIDFQYDLEAVQKNFNLDDVASPPFAVHTPQRRYGVFVQDEWNFLPDWRLNVGLRHDDYSNRKTSVSPRLGLIWSATERATFKLLAGRAYRAPNAYEVSYARSPTFIANPNLSSEIIRTVEAVAEYRLAAGQEIGASLFDYRLTDLVRQVDLGGGQLQYQNQAAVYARGAEIFYKLRSNHGLNLTGSIAFNRSHDSWEASLSNSPSWIAKLRLAQPVWQDKLTLAAELNVLAPRSVVWHDEKRELATQTQMNLVLNSNRLLPGVDLQLRLVNVFNARLTSPASTDTSVATLPADGRQWQLGCRYGF</sequence>
<keyword evidence="7 12" id="KW-0798">TonB box</keyword>
<dbReference type="InterPro" id="IPR039426">
    <property type="entry name" value="TonB-dep_rcpt-like"/>
</dbReference>
<dbReference type="PROSITE" id="PS52016">
    <property type="entry name" value="TONB_DEPENDENT_REC_3"/>
    <property type="match status" value="1"/>
</dbReference>
<evidence type="ECO:0000313" key="16">
    <source>
        <dbReference type="EMBL" id="AZP11687.1"/>
    </source>
</evidence>
<evidence type="ECO:0000313" key="17">
    <source>
        <dbReference type="Proteomes" id="UP000275663"/>
    </source>
</evidence>
<keyword evidence="10 11" id="KW-0998">Cell outer membrane</keyword>
<dbReference type="Pfam" id="PF00593">
    <property type="entry name" value="TonB_dep_Rec_b-barrel"/>
    <property type="match status" value="1"/>
</dbReference>
<gene>
    <name evidence="16" type="ORF">EJN92_06570</name>
</gene>
<dbReference type="InterPro" id="IPR000531">
    <property type="entry name" value="Beta-barrel_TonB"/>
</dbReference>
<protein>
    <submittedName>
        <fullName evidence="16">TonB-dependent receptor</fullName>
    </submittedName>
</protein>
<evidence type="ECO:0000256" key="6">
    <source>
        <dbReference type="ARBA" id="ARBA00022729"/>
    </source>
</evidence>
<evidence type="ECO:0000256" key="9">
    <source>
        <dbReference type="ARBA" id="ARBA00023170"/>
    </source>
</evidence>
<evidence type="ECO:0000256" key="5">
    <source>
        <dbReference type="ARBA" id="ARBA00022692"/>
    </source>
</evidence>
<dbReference type="KEGG" id="upv:EJN92_06570"/>
<evidence type="ECO:0000256" key="12">
    <source>
        <dbReference type="RuleBase" id="RU003357"/>
    </source>
</evidence>
<keyword evidence="9 16" id="KW-0675">Receptor</keyword>
<evidence type="ECO:0000256" key="2">
    <source>
        <dbReference type="ARBA" id="ARBA00009810"/>
    </source>
</evidence>
<dbReference type="AlphaFoldDB" id="A0A3Q9BPN4"/>
<evidence type="ECO:0000256" key="8">
    <source>
        <dbReference type="ARBA" id="ARBA00023136"/>
    </source>
</evidence>
<keyword evidence="8 11" id="KW-0472">Membrane</keyword>
<dbReference type="InterPro" id="IPR012910">
    <property type="entry name" value="Plug_dom"/>
</dbReference>
<evidence type="ECO:0000256" key="3">
    <source>
        <dbReference type="ARBA" id="ARBA00022448"/>
    </source>
</evidence>
<evidence type="ECO:0000256" key="13">
    <source>
        <dbReference type="SAM" id="SignalP"/>
    </source>
</evidence>
<dbReference type="OrthoDB" id="183532at2"/>
<dbReference type="Pfam" id="PF07715">
    <property type="entry name" value="Plug"/>
    <property type="match status" value="1"/>
</dbReference>
<dbReference type="InterPro" id="IPR037066">
    <property type="entry name" value="Plug_dom_sf"/>
</dbReference>
<accession>A0A3Q9BPN4</accession>
<dbReference type="EMBL" id="CP034464">
    <property type="protein sequence ID" value="AZP11687.1"/>
    <property type="molecule type" value="Genomic_DNA"/>
</dbReference>
<dbReference type="GO" id="GO:0009279">
    <property type="term" value="C:cell outer membrane"/>
    <property type="evidence" value="ECO:0007669"/>
    <property type="project" value="UniProtKB-SubCell"/>
</dbReference>
<organism evidence="16 17">
    <name type="scientific">Undibacterium parvum</name>
    <dbReference type="NCBI Taxonomy" id="401471"/>
    <lineage>
        <taxon>Bacteria</taxon>
        <taxon>Pseudomonadati</taxon>
        <taxon>Pseudomonadota</taxon>
        <taxon>Betaproteobacteria</taxon>
        <taxon>Burkholderiales</taxon>
        <taxon>Oxalobacteraceae</taxon>
        <taxon>Undibacterium</taxon>
    </lineage>
</organism>
<feature type="chain" id="PRO_5018793388" evidence="13">
    <location>
        <begin position="35"/>
        <end position="681"/>
    </location>
</feature>
<dbReference type="GO" id="GO:0044718">
    <property type="term" value="P:siderophore transmembrane transport"/>
    <property type="evidence" value="ECO:0007669"/>
    <property type="project" value="TreeGrafter"/>
</dbReference>
<evidence type="ECO:0000256" key="4">
    <source>
        <dbReference type="ARBA" id="ARBA00022452"/>
    </source>
</evidence>
<feature type="domain" description="TonB-dependent receptor-like beta-barrel" evidence="14">
    <location>
        <begin position="281"/>
        <end position="594"/>
    </location>
</feature>
<dbReference type="PANTHER" id="PTHR30069">
    <property type="entry name" value="TONB-DEPENDENT OUTER MEMBRANE RECEPTOR"/>
    <property type="match status" value="1"/>
</dbReference>
<keyword evidence="4 11" id="KW-1134">Transmembrane beta strand</keyword>
<keyword evidence="5 11" id="KW-0812">Transmembrane</keyword>
<reference evidence="16 17" key="1">
    <citation type="journal article" date="2011" name="Int. J. Syst. Evol. Microbiol.">
        <title>Description of Undibacterium oligocarboniphilum sp. nov., isolated from purified water, and Undibacterium pigrum strain CCUG 49012 as the type strain of Undibacterium parvum sp. nov., and emended descriptions of the genus Undibacterium and the species Undibacterium pigrum.</title>
        <authorList>
            <person name="Eder W."/>
            <person name="Wanner G."/>
            <person name="Ludwig W."/>
            <person name="Busse H.J."/>
            <person name="Ziemke-Kageler F."/>
            <person name="Lang E."/>
        </authorList>
    </citation>
    <scope>NUCLEOTIDE SEQUENCE [LARGE SCALE GENOMIC DNA]</scope>
    <source>
        <strain evidence="16 17">DSM 23061</strain>
    </source>
</reference>
<comment type="subcellular location">
    <subcellularLocation>
        <location evidence="1 11">Cell outer membrane</location>
        <topology evidence="1 11">Multi-pass membrane protein</topology>
    </subcellularLocation>
</comment>
<dbReference type="RefSeq" id="WP_126127072.1">
    <property type="nucleotide sequence ID" value="NZ_CP034464.1"/>
</dbReference>
<proteinExistence type="inferred from homology"/>
<keyword evidence="6 13" id="KW-0732">Signal</keyword>
<dbReference type="Gene3D" id="2.170.130.10">
    <property type="entry name" value="TonB-dependent receptor, plug domain"/>
    <property type="match status" value="1"/>
</dbReference>
<feature type="domain" description="TonB-dependent receptor plug" evidence="15">
    <location>
        <begin position="63"/>
        <end position="173"/>
    </location>
</feature>
<evidence type="ECO:0000256" key="7">
    <source>
        <dbReference type="ARBA" id="ARBA00023077"/>
    </source>
</evidence>
<feature type="signal peptide" evidence="13">
    <location>
        <begin position="1"/>
        <end position="34"/>
    </location>
</feature>
<evidence type="ECO:0000259" key="15">
    <source>
        <dbReference type="Pfam" id="PF07715"/>
    </source>
</evidence>
<evidence type="ECO:0000256" key="1">
    <source>
        <dbReference type="ARBA" id="ARBA00004571"/>
    </source>
</evidence>
<evidence type="ECO:0000256" key="11">
    <source>
        <dbReference type="PROSITE-ProRule" id="PRU01360"/>
    </source>
</evidence>
<dbReference type="InterPro" id="IPR036942">
    <property type="entry name" value="Beta-barrel_TonB_sf"/>
</dbReference>
<name>A0A3Q9BPN4_9BURK</name>
<keyword evidence="17" id="KW-1185">Reference proteome</keyword>
<dbReference type="Gene3D" id="2.40.170.20">
    <property type="entry name" value="TonB-dependent receptor, beta-barrel domain"/>
    <property type="match status" value="1"/>
</dbReference>
<keyword evidence="3 11" id="KW-0813">Transport</keyword>
<dbReference type="PANTHER" id="PTHR30069:SF29">
    <property type="entry name" value="HEMOGLOBIN AND HEMOGLOBIN-HAPTOGLOBIN-BINDING PROTEIN 1-RELATED"/>
    <property type="match status" value="1"/>
</dbReference>
<dbReference type="Proteomes" id="UP000275663">
    <property type="component" value="Chromosome"/>
</dbReference>
<comment type="similarity">
    <text evidence="2 11 12">Belongs to the TonB-dependent receptor family.</text>
</comment>